<comment type="caution">
    <text evidence="14">The sequence shown here is derived from an EMBL/GenBank/DDBJ whole genome shotgun (WGS) entry which is preliminary data.</text>
</comment>
<dbReference type="Pfam" id="PF01554">
    <property type="entry name" value="MatE"/>
    <property type="match status" value="2"/>
</dbReference>
<dbReference type="GO" id="GO:0005886">
    <property type="term" value="C:plasma membrane"/>
    <property type="evidence" value="ECO:0007669"/>
    <property type="project" value="UniProtKB-SubCell"/>
</dbReference>
<accession>A0A1S1VAN1</accession>
<evidence type="ECO:0000256" key="11">
    <source>
        <dbReference type="ARBA" id="ARBA00023136"/>
    </source>
</evidence>
<keyword evidence="9 13" id="KW-1133">Transmembrane helix</keyword>
<dbReference type="Proteomes" id="UP000180254">
    <property type="component" value="Unassembled WGS sequence"/>
</dbReference>
<dbReference type="AlphaFoldDB" id="A0A1S1VAN1"/>
<evidence type="ECO:0000313" key="14">
    <source>
        <dbReference type="EMBL" id="OHW63555.1"/>
    </source>
</evidence>
<comment type="function">
    <text evidence="1">Multidrug efflux pump.</text>
</comment>
<dbReference type="NCBIfam" id="TIGR00797">
    <property type="entry name" value="matE"/>
    <property type="match status" value="1"/>
</dbReference>
<dbReference type="GO" id="GO:0006811">
    <property type="term" value="P:monoatomic ion transport"/>
    <property type="evidence" value="ECO:0007669"/>
    <property type="project" value="UniProtKB-KW"/>
</dbReference>
<dbReference type="InterPro" id="IPR002528">
    <property type="entry name" value="MATE_fam"/>
</dbReference>
<sequence>MTMDMRVGNSTKLMLKFTFPMLVGNIFQQIYSMVDSIVVGKFVGKNALAAVGSSFALVNFATLVIIGLCMGSSVVISQYLGAEDYRSLKKSISTAFVFILGISIALSVGAFVFSEPLLVLIKTPPEILKNSVDYIRIVFAGLIFISLYNLSSAVLRAIGDSVTPLYFLVVASVVNIVLDIVFVVKFNMGVSGVAFATVISQAIASILSLVYAFSKVPVLKMDSEDMVFCRKLFPTIAKYSLLASIQQSIVAIGIVAVQGLVNTFGANVMAAFTAAVKIDALAYLPVQDFGNAFSTYVAQNVGGGKVERLREGVRSAVKIIIVFCIVASVLIIGLSEHFMKMFVHPSEVEVIELGTQYISIVGLFYTLIGFLFMFYGFFRGAGSLNMSIVLTVISLGTRVLMAYTLSSIPSVGEKGIWWSIPIGWALADIIGFLAYKRGRWERTI</sequence>
<evidence type="ECO:0000256" key="4">
    <source>
        <dbReference type="ARBA" id="ARBA00020268"/>
    </source>
</evidence>
<dbReference type="PANTHER" id="PTHR43298:SF2">
    <property type="entry name" value="FMN_FAD EXPORTER YEEO-RELATED"/>
    <property type="match status" value="1"/>
</dbReference>
<feature type="transmembrane region" description="Helical" evidence="13">
    <location>
        <begin position="92"/>
        <end position="114"/>
    </location>
</feature>
<evidence type="ECO:0000256" key="10">
    <source>
        <dbReference type="ARBA" id="ARBA00023065"/>
    </source>
</evidence>
<organism evidence="14 15">
    <name type="scientific">Andreesenia angusta</name>
    <dbReference type="NCBI Taxonomy" id="39480"/>
    <lineage>
        <taxon>Bacteria</taxon>
        <taxon>Bacillati</taxon>
        <taxon>Bacillota</taxon>
        <taxon>Tissierellia</taxon>
        <taxon>Tissierellales</taxon>
        <taxon>Gottschalkiaceae</taxon>
        <taxon>Andreesenia</taxon>
    </lineage>
</organism>
<feature type="transmembrane region" description="Helical" evidence="13">
    <location>
        <begin position="355"/>
        <end position="377"/>
    </location>
</feature>
<dbReference type="PANTHER" id="PTHR43298">
    <property type="entry name" value="MULTIDRUG RESISTANCE PROTEIN NORM-RELATED"/>
    <property type="match status" value="1"/>
</dbReference>
<proteinExistence type="inferred from homology"/>
<feature type="transmembrane region" description="Helical" evidence="13">
    <location>
        <begin position="415"/>
        <end position="435"/>
    </location>
</feature>
<dbReference type="GO" id="GO:0042910">
    <property type="term" value="F:xenobiotic transmembrane transporter activity"/>
    <property type="evidence" value="ECO:0007669"/>
    <property type="project" value="InterPro"/>
</dbReference>
<dbReference type="OrthoDB" id="9776324at2"/>
<keyword evidence="10" id="KW-0406">Ion transport</keyword>
<evidence type="ECO:0000256" key="13">
    <source>
        <dbReference type="SAM" id="Phobius"/>
    </source>
</evidence>
<feature type="transmembrane region" description="Helical" evidence="13">
    <location>
        <begin position="165"/>
        <end position="184"/>
    </location>
</feature>
<dbReference type="EMBL" id="MKIE01000001">
    <property type="protein sequence ID" value="OHW63555.1"/>
    <property type="molecule type" value="Genomic_DNA"/>
</dbReference>
<evidence type="ECO:0000256" key="6">
    <source>
        <dbReference type="ARBA" id="ARBA00022449"/>
    </source>
</evidence>
<dbReference type="RefSeq" id="WP_071061123.1">
    <property type="nucleotide sequence ID" value="NZ_MKIE01000001.1"/>
</dbReference>
<evidence type="ECO:0000256" key="2">
    <source>
        <dbReference type="ARBA" id="ARBA00004651"/>
    </source>
</evidence>
<evidence type="ECO:0000256" key="8">
    <source>
        <dbReference type="ARBA" id="ARBA00022692"/>
    </source>
</evidence>
<evidence type="ECO:0000313" key="15">
    <source>
        <dbReference type="Proteomes" id="UP000180254"/>
    </source>
</evidence>
<feature type="transmembrane region" description="Helical" evidence="13">
    <location>
        <begin position="190"/>
        <end position="213"/>
    </location>
</feature>
<comment type="subcellular location">
    <subcellularLocation>
        <location evidence="2">Cell membrane</location>
        <topology evidence="2">Multi-pass membrane protein</topology>
    </subcellularLocation>
</comment>
<comment type="similarity">
    <text evidence="3">Belongs to the multi antimicrobial extrusion (MATE) (TC 2.A.66.1) family.</text>
</comment>
<evidence type="ECO:0000256" key="5">
    <source>
        <dbReference type="ARBA" id="ARBA00022448"/>
    </source>
</evidence>
<feature type="transmembrane region" description="Helical" evidence="13">
    <location>
        <begin position="54"/>
        <end position="80"/>
    </location>
</feature>
<dbReference type="GO" id="GO:0015297">
    <property type="term" value="F:antiporter activity"/>
    <property type="evidence" value="ECO:0007669"/>
    <property type="project" value="UniProtKB-KW"/>
</dbReference>
<feature type="transmembrane region" description="Helical" evidence="13">
    <location>
        <begin position="384"/>
        <end position="403"/>
    </location>
</feature>
<evidence type="ECO:0000256" key="7">
    <source>
        <dbReference type="ARBA" id="ARBA00022475"/>
    </source>
</evidence>
<keyword evidence="15" id="KW-1185">Reference proteome</keyword>
<name>A0A1S1VAN1_9FIRM</name>
<dbReference type="InterPro" id="IPR048279">
    <property type="entry name" value="MdtK-like"/>
</dbReference>
<gene>
    <name evidence="14" type="primary">mepA_1</name>
    <name evidence="14" type="ORF">EUAN_04190</name>
</gene>
<feature type="transmembrane region" description="Helical" evidence="13">
    <location>
        <begin position="134"/>
        <end position="158"/>
    </location>
</feature>
<evidence type="ECO:0000256" key="9">
    <source>
        <dbReference type="ARBA" id="ARBA00022989"/>
    </source>
</evidence>
<evidence type="ECO:0000256" key="1">
    <source>
        <dbReference type="ARBA" id="ARBA00003408"/>
    </source>
</evidence>
<protein>
    <recommendedName>
        <fullName evidence="4">Probable multidrug resistance protein NorM</fullName>
    </recommendedName>
    <alternativeName>
        <fullName evidence="12">Multidrug-efflux transporter</fullName>
    </alternativeName>
</protein>
<dbReference type="STRING" id="39480.EUAN_04190"/>
<keyword evidence="7" id="KW-1003">Cell membrane</keyword>
<keyword evidence="8 13" id="KW-0812">Transmembrane</keyword>
<keyword evidence="6" id="KW-0050">Antiport</keyword>
<keyword evidence="5" id="KW-0813">Transport</keyword>
<evidence type="ECO:0000256" key="3">
    <source>
        <dbReference type="ARBA" id="ARBA00010199"/>
    </source>
</evidence>
<reference evidence="14 15" key="1">
    <citation type="submission" date="2016-09" db="EMBL/GenBank/DDBJ databases">
        <title>Genome sequence of Eubacterium angustum.</title>
        <authorList>
            <person name="Poehlein A."/>
            <person name="Daniel R."/>
        </authorList>
    </citation>
    <scope>NUCLEOTIDE SEQUENCE [LARGE SCALE GENOMIC DNA]</scope>
    <source>
        <strain evidence="14 15">DSM 1989</strain>
    </source>
</reference>
<evidence type="ECO:0000256" key="12">
    <source>
        <dbReference type="ARBA" id="ARBA00031636"/>
    </source>
</evidence>
<dbReference type="PIRSF" id="PIRSF006603">
    <property type="entry name" value="DinF"/>
    <property type="match status" value="1"/>
</dbReference>
<dbReference type="InterPro" id="IPR050222">
    <property type="entry name" value="MATE_MdtK"/>
</dbReference>
<keyword evidence="11 13" id="KW-0472">Membrane</keyword>
<feature type="transmembrane region" description="Helical" evidence="13">
    <location>
        <begin position="315"/>
        <end position="335"/>
    </location>
</feature>
<dbReference type="CDD" id="cd13138">
    <property type="entry name" value="MATE_yoeA_like"/>
    <property type="match status" value="1"/>
</dbReference>